<sequence>MESMAWYNEKCSLAVPQELAWDSHIRNRLQGFRSALNMKAEFNDLTKRIEMFERSAVAVKRRGVFSKLCPRKVSHEALTTYGMLVQFKRLNAQPPQYFLRSLSSPRRRNRAILLVITTCLCFYYFRFLYYGSFSTSPYTGDSEPYCPDSPISQDILLILRTDTTKAQEKVPVHFKTTLRCIPNYVNFSDYEERIKGHYAVDVLSEVNEDLKRVAPEFGLYNHLRERGREGLDWNEHLGSGPSGSLSNPGWKLDRFKFIPMVDKAFRHHPKAKWFVFTEPDTYMVWPNVLKYLSQFDENQPRYLGKHMFIGDVLFAHGGSGFALSNAAAERVTKHWNANIDEYDRYTVKQWAGDMVLGKVLRDVGINLFWSFLHFQGDPVCSLDFNITKNDKRPWCYAPITFHHMRQEEIRSLWQFEQAWYRTRDVADPIRYRDVFKGYVMPWFRKERTDWDNLSMEKEYSDEALRKLSEDGRKAISREERDASVSWKNCRAACESISSCLQYSYSPGKCSVSSEVRKGYEASSQCVEYSYAASKCIRTQAAAAEDQKKPMVRSGWMMEIISEFVKEMDLSCQTNQGNDWIV</sequence>
<evidence type="ECO:0000256" key="1">
    <source>
        <dbReference type="ARBA" id="ARBA00004606"/>
    </source>
</evidence>
<keyword evidence="10 12" id="KW-1133">Transmembrane helix</keyword>
<evidence type="ECO:0000256" key="11">
    <source>
        <dbReference type="ARBA" id="ARBA00023136"/>
    </source>
</evidence>
<protein>
    <recommendedName>
        <fullName evidence="4">N-acetylgalactosaminide beta-1,3-galactosyltransferase</fullName>
        <ecNumber evidence="4">2.4.1.122</ecNumber>
    </recommendedName>
</protein>
<evidence type="ECO:0000256" key="10">
    <source>
        <dbReference type="ARBA" id="ARBA00022989"/>
    </source>
</evidence>
<comment type="similarity">
    <text evidence="3">Belongs to the glycosyltransferase 31 family. Beta3-Gal-T subfamily.</text>
</comment>
<evidence type="ECO:0000256" key="7">
    <source>
        <dbReference type="ARBA" id="ARBA00022692"/>
    </source>
</evidence>
<dbReference type="GO" id="GO:0016020">
    <property type="term" value="C:membrane"/>
    <property type="evidence" value="ECO:0007669"/>
    <property type="project" value="UniProtKB-SubCell"/>
</dbReference>
<keyword evidence="15" id="KW-1185">Reference proteome</keyword>
<dbReference type="OrthoDB" id="414175at2759"/>
<evidence type="ECO:0000259" key="13">
    <source>
        <dbReference type="Pfam" id="PF02434"/>
    </source>
</evidence>
<reference evidence="14 15" key="1">
    <citation type="submission" date="2016-07" db="EMBL/GenBank/DDBJ databases">
        <title>Pervasive Adenine N6-methylation of Active Genes in Fungi.</title>
        <authorList>
            <consortium name="DOE Joint Genome Institute"/>
            <person name="Mondo S.J."/>
            <person name="Dannebaum R.O."/>
            <person name="Kuo R.C."/>
            <person name="Labutti K."/>
            <person name="Haridas S."/>
            <person name="Kuo A."/>
            <person name="Salamov A."/>
            <person name="Ahrendt S.R."/>
            <person name="Lipzen A."/>
            <person name="Sullivan W."/>
            <person name="Andreopoulos W.B."/>
            <person name="Clum A."/>
            <person name="Lindquist E."/>
            <person name="Daum C."/>
            <person name="Ramamoorthy G.K."/>
            <person name="Gryganskyi A."/>
            <person name="Culley D."/>
            <person name="Magnuson J.K."/>
            <person name="James T.Y."/>
            <person name="O'Malley M.A."/>
            <person name="Stajich J.E."/>
            <person name="Spatafora J.W."/>
            <person name="Visel A."/>
            <person name="Grigoriev I.V."/>
        </authorList>
    </citation>
    <scope>NUCLEOTIDE SEQUENCE [LARGE SCALE GENOMIC DNA]</scope>
    <source>
        <strain evidence="14 15">CBS 115471</strain>
    </source>
</reference>
<comment type="subcellular location">
    <subcellularLocation>
        <location evidence="1">Membrane</location>
        <topology evidence="1">Single-pass type II membrane protein</topology>
    </subcellularLocation>
</comment>
<dbReference type="STRING" id="1231657.A0A1Y1ZMK1"/>
<dbReference type="InterPro" id="IPR003378">
    <property type="entry name" value="Fringe-like_glycosylTrfase"/>
</dbReference>
<evidence type="ECO:0000256" key="12">
    <source>
        <dbReference type="SAM" id="Phobius"/>
    </source>
</evidence>
<dbReference type="EC" id="2.4.1.122" evidence="4"/>
<keyword evidence="6" id="KW-0808">Transferase</keyword>
<feature type="domain" description="Fringe-like glycosyltransferase" evidence="13">
    <location>
        <begin position="267"/>
        <end position="370"/>
    </location>
</feature>
<dbReference type="GO" id="GO:0016263">
    <property type="term" value="F:glycoprotein-N-acetylgalactosamine 3-beta-galactosyltransferase activity"/>
    <property type="evidence" value="ECO:0007669"/>
    <property type="project" value="UniProtKB-EC"/>
</dbReference>
<dbReference type="AlphaFoldDB" id="A0A1Y1ZMK1"/>
<dbReference type="EMBL" id="MCFA01000065">
    <property type="protein sequence ID" value="ORY11045.1"/>
    <property type="molecule type" value="Genomic_DNA"/>
</dbReference>
<comment type="pathway">
    <text evidence="2">Protein modification; protein glycosylation.</text>
</comment>
<gene>
    <name evidence="14" type="ORF">BCR34DRAFT_664623</name>
</gene>
<keyword evidence="8" id="KW-0547">Nucleotide-binding</keyword>
<evidence type="ECO:0000256" key="8">
    <source>
        <dbReference type="ARBA" id="ARBA00022741"/>
    </source>
</evidence>
<dbReference type="PANTHER" id="PTHR23033">
    <property type="entry name" value="BETA1,3-GALACTOSYLTRANSFERASE"/>
    <property type="match status" value="1"/>
</dbReference>
<keyword evidence="5" id="KW-0328">Glycosyltransferase</keyword>
<evidence type="ECO:0000256" key="2">
    <source>
        <dbReference type="ARBA" id="ARBA00004922"/>
    </source>
</evidence>
<organism evidence="14 15">
    <name type="scientific">Clohesyomyces aquaticus</name>
    <dbReference type="NCBI Taxonomy" id="1231657"/>
    <lineage>
        <taxon>Eukaryota</taxon>
        <taxon>Fungi</taxon>
        <taxon>Dikarya</taxon>
        <taxon>Ascomycota</taxon>
        <taxon>Pezizomycotina</taxon>
        <taxon>Dothideomycetes</taxon>
        <taxon>Pleosporomycetidae</taxon>
        <taxon>Pleosporales</taxon>
        <taxon>Lindgomycetaceae</taxon>
        <taxon>Clohesyomyces</taxon>
    </lineage>
</organism>
<proteinExistence type="inferred from homology"/>
<feature type="transmembrane region" description="Helical" evidence="12">
    <location>
        <begin position="111"/>
        <end position="129"/>
    </location>
</feature>
<keyword evidence="9" id="KW-0735">Signal-anchor</keyword>
<evidence type="ECO:0000256" key="4">
    <source>
        <dbReference type="ARBA" id="ARBA00012557"/>
    </source>
</evidence>
<dbReference type="Gene3D" id="3.90.550.50">
    <property type="match status" value="1"/>
</dbReference>
<evidence type="ECO:0000256" key="3">
    <source>
        <dbReference type="ARBA" id="ARBA00006462"/>
    </source>
</evidence>
<evidence type="ECO:0000256" key="6">
    <source>
        <dbReference type="ARBA" id="ARBA00022679"/>
    </source>
</evidence>
<dbReference type="Proteomes" id="UP000193144">
    <property type="component" value="Unassembled WGS sequence"/>
</dbReference>
<dbReference type="PANTHER" id="PTHR23033:SF47">
    <property type="entry name" value="APPLE DOMAIN-CONTAINING PROTEIN-RELATED"/>
    <property type="match status" value="1"/>
</dbReference>
<accession>A0A1Y1ZMK1</accession>
<evidence type="ECO:0000256" key="5">
    <source>
        <dbReference type="ARBA" id="ARBA00022676"/>
    </source>
</evidence>
<evidence type="ECO:0000256" key="9">
    <source>
        <dbReference type="ARBA" id="ARBA00022968"/>
    </source>
</evidence>
<dbReference type="Pfam" id="PF02434">
    <property type="entry name" value="Fringe"/>
    <property type="match status" value="1"/>
</dbReference>
<keyword evidence="11 12" id="KW-0472">Membrane</keyword>
<dbReference type="GO" id="GO:0000166">
    <property type="term" value="F:nucleotide binding"/>
    <property type="evidence" value="ECO:0007669"/>
    <property type="project" value="UniProtKB-KW"/>
</dbReference>
<dbReference type="InterPro" id="IPR026050">
    <property type="entry name" value="C1GALT1/C1GALT1_chp1"/>
</dbReference>
<comment type="caution">
    <text evidence="14">The sequence shown here is derived from an EMBL/GenBank/DDBJ whole genome shotgun (WGS) entry which is preliminary data.</text>
</comment>
<name>A0A1Y1ZMK1_9PLEO</name>
<evidence type="ECO:0000313" key="15">
    <source>
        <dbReference type="Proteomes" id="UP000193144"/>
    </source>
</evidence>
<keyword evidence="7 12" id="KW-0812">Transmembrane</keyword>
<evidence type="ECO:0000313" key="14">
    <source>
        <dbReference type="EMBL" id="ORY11045.1"/>
    </source>
</evidence>